<dbReference type="EMBL" id="JAGZGG010000021">
    <property type="protein sequence ID" value="MBS5332686.1"/>
    <property type="molecule type" value="Genomic_DNA"/>
</dbReference>
<gene>
    <name evidence="1" type="ORF">KHY36_09180</name>
</gene>
<evidence type="ECO:0000313" key="2">
    <source>
        <dbReference type="Proteomes" id="UP000759273"/>
    </source>
</evidence>
<sequence>MDNDNILLQKAADIYRGLRFKMKYRGVDILPAGAGNDLARELLESGQPFLFGRCGATEMRTVADYLQNGGKDFDDRTREDIRNLSGVFPTDDATLEKFCRIYVKCAQNAELLALWNVGAEREVIRGCDATRFTELRALEPYYHAKPWSAALAGKRVLVVHPFRKTIVAQYARRAQLFPGKNVLPEFASLTVVQAVQGLGGQDTGYASWFDALAAMEREMDAADYDVAIVGAGAYGLPLAAHARDTGHAAIQMSGATQLLFGIKGKRWDSHPIIGKLYNDAWVRPDETEGITHKEKVEGGSYW</sequence>
<evidence type="ECO:0000313" key="1">
    <source>
        <dbReference type="EMBL" id="MBS5332686.1"/>
    </source>
</evidence>
<dbReference type="Proteomes" id="UP000759273">
    <property type="component" value="Unassembled WGS sequence"/>
</dbReference>
<comment type="caution">
    <text evidence="1">The sequence shown here is derived from an EMBL/GenBank/DDBJ whole genome shotgun (WGS) entry which is preliminary data.</text>
</comment>
<organism evidence="1 2">
    <name type="scientific">Subdoligranulum variabile</name>
    <dbReference type="NCBI Taxonomy" id="214851"/>
    <lineage>
        <taxon>Bacteria</taxon>
        <taxon>Bacillati</taxon>
        <taxon>Bacillota</taxon>
        <taxon>Clostridia</taxon>
        <taxon>Eubacteriales</taxon>
        <taxon>Oscillospiraceae</taxon>
        <taxon>Subdoligranulum</taxon>
    </lineage>
</organism>
<accession>A0A943DFP5</accession>
<protein>
    <submittedName>
        <fullName evidence="1">Uncharacterized protein</fullName>
    </submittedName>
</protein>
<dbReference type="InterPro" id="IPR036188">
    <property type="entry name" value="FAD/NAD-bd_sf"/>
</dbReference>
<dbReference type="AlphaFoldDB" id="A0A943DFP5"/>
<name>A0A943DFP5_9FIRM</name>
<dbReference type="SUPFAM" id="SSF51905">
    <property type="entry name" value="FAD/NAD(P)-binding domain"/>
    <property type="match status" value="1"/>
</dbReference>
<reference evidence="1" key="1">
    <citation type="submission" date="2021-02" db="EMBL/GenBank/DDBJ databases">
        <title>Infant gut strain persistence is associated with maternal origin, phylogeny, and functional potential including surface adhesion and iron acquisition.</title>
        <authorList>
            <person name="Lou Y.C."/>
        </authorList>
    </citation>
    <scope>NUCLEOTIDE SEQUENCE</scope>
    <source>
        <strain evidence="1">L3_101_000M1_dasL3_101_000M1_concoct_87</strain>
    </source>
</reference>
<proteinExistence type="predicted"/>